<accession>A0A0L6JPK6</accession>
<dbReference type="GO" id="GO:0006352">
    <property type="term" value="P:DNA-templated transcription initiation"/>
    <property type="evidence" value="ECO:0007669"/>
    <property type="project" value="InterPro"/>
</dbReference>
<dbReference type="AlphaFoldDB" id="A0A0L6JPK6"/>
<keyword evidence="3" id="KW-1185">Reference proteome</keyword>
<dbReference type="SUPFAM" id="SSF88659">
    <property type="entry name" value="Sigma3 and sigma4 domains of RNA polymerase sigma factors"/>
    <property type="match status" value="1"/>
</dbReference>
<dbReference type="Proteomes" id="UP000036923">
    <property type="component" value="Unassembled WGS sequence"/>
</dbReference>
<dbReference type="InterPro" id="IPR036388">
    <property type="entry name" value="WH-like_DNA-bd_sf"/>
</dbReference>
<dbReference type="RefSeq" id="WP_028308461.1">
    <property type="nucleotide sequence ID" value="NZ_JQKC01000035.1"/>
</dbReference>
<dbReference type="OrthoDB" id="9814320at2"/>
<dbReference type="STRING" id="398512.Bccel_2974"/>
<evidence type="ECO:0000313" key="3">
    <source>
        <dbReference type="Proteomes" id="UP000036923"/>
    </source>
</evidence>
<organism evidence="2 3">
    <name type="scientific">Pseudobacteroides cellulosolvens ATCC 35603 = DSM 2933</name>
    <dbReference type="NCBI Taxonomy" id="398512"/>
    <lineage>
        <taxon>Bacteria</taxon>
        <taxon>Bacillati</taxon>
        <taxon>Bacillota</taxon>
        <taxon>Clostridia</taxon>
        <taxon>Eubacteriales</taxon>
        <taxon>Oscillospiraceae</taxon>
        <taxon>Pseudobacteroides</taxon>
    </lineage>
</organism>
<dbReference type="EMBL" id="LGTC01000001">
    <property type="protein sequence ID" value="KNY27703.1"/>
    <property type="molecule type" value="Genomic_DNA"/>
</dbReference>
<comment type="caution">
    <text evidence="2">The sequence shown here is derived from an EMBL/GenBank/DDBJ whole genome shotgun (WGS) entry which is preliminary data.</text>
</comment>
<dbReference type="Gene3D" id="1.10.10.10">
    <property type="entry name" value="Winged helix-like DNA-binding domain superfamily/Winged helix DNA-binding domain"/>
    <property type="match status" value="1"/>
</dbReference>
<proteinExistence type="predicted"/>
<evidence type="ECO:0000313" key="2">
    <source>
        <dbReference type="EMBL" id="KNY27703.1"/>
    </source>
</evidence>
<dbReference type="eggNOG" id="COG1595">
    <property type="taxonomic scope" value="Bacteria"/>
</dbReference>
<sequence length="143" mass="17380">MDKKKKFFIRIDNHVEQVTEEVYREYFKMLRRERYLEERDLAHGRFLYSQLDNVYEDILGEEMLVDRLTEDLCDSIVTKIMIEKLKECLSLLSDDELNLITQLFYEEKSQRQLSEESGIPVMTISDRKNRILKKLKKYMENKK</sequence>
<dbReference type="Pfam" id="PF04545">
    <property type="entry name" value="Sigma70_r4"/>
    <property type="match status" value="1"/>
</dbReference>
<protein>
    <submittedName>
        <fullName evidence="2">Sigma-70 region 4 domain protein</fullName>
    </submittedName>
</protein>
<reference evidence="3" key="1">
    <citation type="submission" date="2015-07" db="EMBL/GenBank/DDBJ databases">
        <title>Near-Complete Genome Sequence of the Cellulolytic Bacterium Bacteroides (Pseudobacteroides) cellulosolvens ATCC 35603.</title>
        <authorList>
            <person name="Dassa B."/>
            <person name="Utturkar S.M."/>
            <person name="Klingeman D.M."/>
            <person name="Hurt R.A."/>
            <person name="Keller M."/>
            <person name="Xu J."/>
            <person name="Reddy Y.H.K."/>
            <person name="Borovok I."/>
            <person name="Grinberg I.R."/>
            <person name="Lamed R."/>
            <person name="Zhivin O."/>
            <person name="Bayer E.A."/>
            <person name="Brown S.D."/>
        </authorList>
    </citation>
    <scope>NUCLEOTIDE SEQUENCE [LARGE SCALE GENOMIC DNA]</scope>
    <source>
        <strain evidence="3">DSM 2933</strain>
    </source>
</reference>
<dbReference type="InterPro" id="IPR007630">
    <property type="entry name" value="RNA_pol_sigma70_r4"/>
</dbReference>
<name>A0A0L6JPK6_9FIRM</name>
<gene>
    <name evidence="2" type="ORF">Bccel_2974</name>
</gene>
<evidence type="ECO:0000259" key="1">
    <source>
        <dbReference type="Pfam" id="PF04545"/>
    </source>
</evidence>
<feature type="domain" description="RNA polymerase sigma-70 region 4" evidence="1">
    <location>
        <begin position="88"/>
        <end position="137"/>
    </location>
</feature>
<dbReference type="InterPro" id="IPR013324">
    <property type="entry name" value="RNA_pol_sigma_r3/r4-like"/>
</dbReference>
<dbReference type="GO" id="GO:0003700">
    <property type="term" value="F:DNA-binding transcription factor activity"/>
    <property type="evidence" value="ECO:0007669"/>
    <property type="project" value="InterPro"/>
</dbReference>